<keyword evidence="3" id="KW-1185">Reference proteome</keyword>
<feature type="compositionally biased region" description="Polar residues" evidence="1">
    <location>
        <begin position="60"/>
        <end position="72"/>
    </location>
</feature>
<evidence type="ECO:0000256" key="1">
    <source>
        <dbReference type="SAM" id="MobiDB-lite"/>
    </source>
</evidence>
<name>A0AAN9E6W4_CROPI</name>
<proteinExistence type="predicted"/>
<dbReference type="EMBL" id="JAYWIO010000008">
    <property type="protein sequence ID" value="KAK7245993.1"/>
    <property type="molecule type" value="Genomic_DNA"/>
</dbReference>
<comment type="caution">
    <text evidence="2">The sequence shown here is derived from an EMBL/GenBank/DDBJ whole genome shotgun (WGS) entry which is preliminary data.</text>
</comment>
<organism evidence="2 3">
    <name type="scientific">Crotalaria pallida</name>
    <name type="common">Smooth rattlebox</name>
    <name type="synonym">Crotalaria striata</name>
    <dbReference type="NCBI Taxonomy" id="3830"/>
    <lineage>
        <taxon>Eukaryota</taxon>
        <taxon>Viridiplantae</taxon>
        <taxon>Streptophyta</taxon>
        <taxon>Embryophyta</taxon>
        <taxon>Tracheophyta</taxon>
        <taxon>Spermatophyta</taxon>
        <taxon>Magnoliopsida</taxon>
        <taxon>eudicotyledons</taxon>
        <taxon>Gunneridae</taxon>
        <taxon>Pentapetalae</taxon>
        <taxon>rosids</taxon>
        <taxon>fabids</taxon>
        <taxon>Fabales</taxon>
        <taxon>Fabaceae</taxon>
        <taxon>Papilionoideae</taxon>
        <taxon>50 kb inversion clade</taxon>
        <taxon>genistoids sensu lato</taxon>
        <taxon>core genistoids</taxon>
        <taxon>Crotalarieae</taxon>
        <taxon>Crotalaria</taxon>
    </lineage>
</organism>
<evidence type="ECO:0000313" key="2">
    <source>
        <dbReference type="EMBL" id="KAK7245993.1"/>
    </source>
</evidence>
<gene>
    <name evidence="2" type="ORF">RIF29_40850</name>
</gene>
<sequence length="91" mass="9933">MGACRLRFSLRVNGHTSTKQLLFSISTFFRGIFVKGKSMATTKPISSTFDDVVSDGQLEPPSSQASTLSLPSPSLKVTDKNFLTMKQSTPF</sequence>
<dbReference type="AlphaFoldDB" id="A0AAN9E6W4"/>
<reference evidence="2 3" key="1">
    <citation type="submission" date="2024-01" db="EMBL/GenBank/DDBJ databases">
        <title>The genomes of 5 underutilized Papilionoideae crops provide insights into root nodulation and disease resistanc.</title>
        <authorList>
            <person name="Yuan L."/>
        </authorList>
    </citation>
    <scope>NUCLEOTIDE SEQUENCE [LARGE SCALE GENOMIC DNA]</scope>
    <source>
        <strain evidence="2">ZHUSHIDOU_FW_LH</strain>
        <tissue evidence="2">Leaf</tissue>
    </source>
</reference>
<protein>
    <submittedName>
        <fullName evidence="2">Uncharacterized protein</fullName>
    </submittedName>
</protein>
<feature type="region of interest" description="Disordered" evidence="1">
    <location>
        <begin position="52"/>
        <end position="72"/>
    </location>
</feature>
<dbReference type="Proteomes" id="UP001372338">
    <property type="component" value="Unassembled WGS sequence"/>
</dbReference>
<evidence type="ECO:0000313" key="3">
    <source>
        <dbReference type="Proteomes" id="UP001372338"/>
    </source>
</evidence>
<accession>A0AAN9E6W4</accession>